<dbReference type="RefSeq" id="WP_088258444.1">
    <property type="nucleotide sequence ID" value="NZ_NIDE01000014.1"/>
</dbReference>
<evidence type="ECO:0000313" key="1">
    <source>
        <dbReference type="EMBL" id="OWK38717.1"/>
    </source>
</evidence>
<dbReference type="EMBL" id="NIDE01000014">
    <property type="protein sequence ID" value="OWK38717.1"/>
    <property type="molecule type" value="Genomic_DNA"/>
</dbReference>
<dbReference type="InterPro" id="IPR029021">
    <property type="entry name" value="Prot-tyrosine_phosphatase-like"/>
</dbReference>
<dbReference type="OrthoDB" id="272058at2"/>
<dbReference type="SUPFAM" id="SSF52799">
    <property type="entry name" value="(Phosphotyrosine protein) phosphatases II"/>
    <property type="match status" value="1"/>
</dbReference>
<evidence type="ECO:0008006" key="3">
    <source>
        <dbReference type="Google" id="ProtNLM"/>
    </source>
</evidence>
<proteinExistence type="predicted"/>
<keyword evidence="2" id="KW-1185">Reference proteome</keyword>
<gene>
    <name evidence="1" type="ORF">FRUB_07837</name>
</gene>
<dbReference type="AlphaFoldDB" id="A0A225DRI3"/>
<comment type="caution">
    <text evidence="1">The sequence shown here is derived from an EMBL/GenBank/DDBJ whole genome shotgun (WGS) entry which is preliminary data.</text>
</comment>
<name>A0A225DRI3_9BACT</name>
<reference evidence="2" key="1">
    <citation type="submission" date="2017-06" db="EMBL/GenBank/DDBJ databases">
        <title>Genome analysis of Fimbriiglobus ruber SP5, the first member of the order Planctomycetales with confirmed chitinolytic capability.</title>
        <authorList>
            <person name="Ravin N.V."/>
            <person name="Rakitin A.L."/>
            <person name="Ivanova A.A."/>
            <person name="Beletsky A.V."/>
            <person name="Kulichevskaya I.S."/>
            <person name="Mardanov A.V."/>
            <person name="Dedysh S.N."/>
        </authorList>
    </citation>
    <scope>NUCLEOTIDE SEQUENCE [LARGE SCALE GENOMIC DNA]</scope>
    <source>
        <strain evidence="2">SP5</strain>
    </source>
</reference>
<evidence type="ECO:0000313" key="2">
    <source>
        <dbReference type="Proteomes" id="UP000214646"/>
    </source>
</evidence>
<sequence>MEIRIGSYLAASWLLEQESQQWHTLVLLDSGKDPTDFVAAHARSFHFLRFDDIEEPRSGKQLPSRMLIEQGLDFAKGKDKLLVSCRAGQGRSVAMAYVIHSRESGAAAASPLLDPTRHRPNRLVVEIGSQLLGTPAVLDHFDAWRRTHAHIKLADYYDDMEREFEALVARGAVNRICGP</sequence>
<accession>A0A225DRI3</accession>
<protein>
    <recommendedName>
        <fullName evidence="3">Tyrosine specific protein phosphatases domain-containing protein</fullName>
    </recommendedName>
</protein>
<organism evidence="1 2">
    <name type="scientific">Fimbriiglobus ruber</name>
    <dbReference type="NCBI Taxonomy" id="1908690"/>
    <lineage>
        <taxon>Bacteria</taxon>
        <taxon>Pseudomonadati</taxon>
        <taxon>Planctomycetota</taxon>
        <taxon>Planctomycetia</taxon>
        <taxon>Gemmatales</taxon>
        <taxon>Gemmataceae</taxon>
        <taxon>Fimbriiglobus</taxon>
    </lineage>
</organism>
<dbReference type="Proteomes" id="UP000214646">
    <property type="component" value="Unassembled WGS sequence"/>
</dbReference>